<dbReference type="AlphaFoldDB" id="B6G9H2"/>
<reference evidence="1 2" key="1">
    <citation type="submission" date="2008-10" db="EMBL/GenBank/DDBJ databases">
        <title>Draft genome sequence of Collinsella stercoris (DSM 13279).</title>
        <authorList>
            <person name="Sudarsanam P."/>
            <person name="Ley R."/>
            <person name="Guruge J."/>
            <person name="Turnbaugh P.J."/>
            <person name="Mahowald M."/>
            <person name="Liep D."/>
            <person name="Gordon J."/>
        </authorList>
    </citation>
    <scope>NUCLEOTIDE SEQUENCE [LARGE SCALE GENOMIC DNA]</scope>
    <source>
        <strain evidence="1 2">DSM 13279</strain>
    </source>
</reference>
<proteinExistence type="predicted"/>
<protein>
    <submittedName>
        <fullName evidence="1">Uncharacterized protein</fullName>
    </submittedName>
</protein>
<dbReference type="Proteomes" id="UP000003560">
    <property type="component" value="Unassembled WGS sequence"/>
</dbReference>
<dbReference type="HOGENOM" id="CLU_052626_4_2_11"/>
<evidence type="ECO:0000313" key="1">
    <source>
        <dbReference type="EMBL" id="EEA91062.1"/>
    </source>
</evidence>
<dbReference type="GeneID" id="98003000"/>
<accession>B6G9H2</accession>
<comment type="caution">
    <text evidence="1">The sequence shown here is derived from an EMBL/GenBank/DDBJ whole genome shotgun (WGS) entry which is preliminary data.</text>
</comment>
<dbReference type="RefSeq" id="WP_006720375.1">
    <property type="nucleotide sequence ID" value="NZ_CP085935.1"/>
</dbReference>
<name>B6G9H2_9ACTN</name>
<sequence length="329" mass="36389">METKSATDLKLELATRHACLLLPADTPEKRRLDRRVTKGTVCMPYPGAYALAEPYNKLNPRAKARMTLKAIHALHPNWTFCSFSAAVAHGLQVPRALLAPVHIAISPTESRRKNPGHIACHTDHGGSRVITDGMPCTCLLQTLLDCLCATGFRYGLAIVDSALHYHLTTHEKLARHFADHGKGRRGIRQARQTLAYADGRSENGGESIVRAAIIELGFQTPELQIEIEDPMNPGAPKRSDMGWRLPNGRYILVELDGLSKYLSTNARTHEEPSVYQAVRTMRAERLRESHLNLTGATILRLSFAQALDADYLFRLLSTAGVPLNKETSS</sequence>
<reference evidence="1 2" key="2">
    <citation type="submission" date="2008-10" db="EMBL/GenBank/DDBJ databases">
        <authorList>
            <person name="Fulton L."/>
            <person name="Clifton S."/>
            <person name="Fulton B."/>
            <person name="Xu J."/>
            <person name="Minx P."/>
            <person name="Pepin K.H."/>
            <person name="Johnson M."/>
            <person name="Thiruvilangam P."/>
            <person name="Bhonagiri V."/>
            <person name="Nash W.E."/>
            <person name="Mardis E.R."/>
            <person name="Wilson R.K."/>
        </authorList>
    </citation>
    <scope>NUCLEOTIDE SEQUENCE [LARGE SCALE GENOMIC DNA]</scope>
    <source>
        <strain evidence="1 2">DSM 13279</strain>
    </source>
</reference>
<evidence type="ECO:0000313" key="2">
    <source>
        <dbReference type="Proteomes" id="UP000003560"/>
    </source>
</evidence>
<organism evidence="1 2">
    <name type="scientific">Collinsella stercoris DSM 13279</name>
    <dbReference type="NCBI Taxonomy" id="445975"/>
    <lineage>
        <taxon>Bacteria</taxon>
        <taxon>Bacillati</taxon>
        <taxon>Actinomycetota</taxon>
        <taxon>Coriobacteriia</taxon>
        <taxon>Coriobacteriales</taxon>
        <taxon>Coriobacteriaceae</taxon>
        <taxon>Collinsella</taxon>
    </lineage>
</organism>
<dbReference type="STRING" id="445975.COLSTE_00713"/>
<dbReference type="eggNOG" id="COG2852">
    <property type="taxonomic scope" value="Bacteria"/>
</dbReference>
<gene>
    <name evidence="1" type="ORF">COLSTE_00713</name>
</gene>
<keyword evidence="2" id="KW-1185">Reference proteome</keyword>
<dbReference type="EMBL" id="ABXJ01000040">
    <property type="protein sequence ID" value="EEA91062.1"/>
    <property type="molecule type" value="Genomic_DNA"/>
</dbReference>